<dbReference type="FunCoup" id="A0A3N4KED4">
    <property type="interactions" value="342"/>
</dbReference>
<dbReference type="Proteomes" id="UP000277580">
    <property type="component" value="Unassembled WGS sequence"/>
</dbReference>
<evidence type="ECO:0000256" key="2">
    <source>
        <dbReference type="SAM" id="MobiDB-lite"/>
    </source>
</evidence>
<reference evidence="3 4" key="1">
    <citation type="journal article" date="2018" name="Nat. Ecol. Evol.">
        <title>Pezizomycetes genomes reveal the molecular basis of ectomycorrhizal truffle lifestyle.</title>
        <authorList>
            <person name="Murat C."/>
            <person name="Payen T."/>
            <person name="Noel B."/>
            <person name="Kuo A."/>
            <person name="Morin E."/>
            <person name="Chen J."/>
            <person name="Kohler A."/>
            <person name="Krizsan K."/>
            <person name="Balestrini R."/>
            <person name="Da Silva C."/>
            <person name="Montanini B."/>
            <person name="Hainaut M."/>
            <person name="Levati E."/>
            <person name="Barry K.W."/>
            <person name="Belfiori B."/>
            <person name="Cichocki N."/>
            <person name="Clum A."/>
            <person name="Dockter R.B."/>
            <person name="Fauchery L."/>
            <person name="Guy J."/>
            <person name="Iotti M."/>
            <person name="Le Tacon F."/>
            <person name="Lindquist E.A."/>
            <person name="Lipzen A."/>
            <person name="Malagnac F."/>
            <person name="Mello A."/>
            <person name="Molinier V."/>
            <person name="Miyauchi S."/>
            <person name="Poulain J."/>
            <person name="Riccioni C."/>
            <person name="Rubini A."/>
            <person name="Sitrit Y."/>
            <person name="Splivallo R."/>
            <person name="Traeger S."/>
            <person name="Wang M."/>
            <person name="Zifcakova L."/>
            <person name="Wipf D."/>
            <person name="Zambonelli A."/>
            <person name="Paolocci F."/>
            <person name="Nowrousian M."/>
            <person name="Ottonello S."/>
            <person name="Baldrian P."/>
            <person name="Spatafora J.W."/>
            <person name="Henrissat B."/>
            <person name="Nagy L.G."/>
            <person name="Aury J.M."/>
            <person name="Wincker P."/>
            <person name="Grigoriev I.V."/>
            <person name="Bonfante P."/>
            <person name="Martin F.M."/>
        </authorList>
    </citation>
    <scope>NUCLEOTIDE SEQUENCE [LARGE SCALE GENOMIC DNA]</scope>
    <source>
        <strain evidence="3 4">CCBAS932</strain>
    </source>
</reference>
<comment type="similarity">
    <text evidence="1">Belongs to the RRP15 family.</text>
</comment>
<evidence type="ECO:0000313" key="4">
    <source>
        <dbReference type="Proteomes" id="UP000277580"/>
    </source>
</evidence>
<dbReference type="GO" id="GO:0030687">
    <property type="term" value="C:preribosome, large subunit precursor"/>
    <property type="evidence" value="ECO:0007669"/>
    <property type="project" value="TreeGrafter"/>
</dbReference>
<feature type="compositionally biased region" description="Acidic residues" evidence="2">
    <location>
        <begin position="23"/>
        <end position="59"/>
    </location>
</feature>
<accession>A0A3N4KED4</accession>
<proteinExistence type="inferred from homology"/>
<evidence type="ECO:0000313" key="3">
    <source>
        <dbReference type="EMBL" id="RPB07692.1"/>
    </source>
</evidence>
<dbReference type="STRING" id="1392247.A0A3N4KED4"/>
<feature type="compositionally biased region" description="Basic residues" evidence="2">
    <location>
        <begin position="1"/>
        <end position="10"/>
    </location>
</feature>
<name>A0A3N4KED4_9PEZI</name>
<organism evidence="3 4">
    <name type="scientific">Morchella conica CCBAS932</name>
    <dbReference type="NCBI Taxonomy" id="1392247"/>
    <lineage>
        <taxon>Eukaryota</taxon>
        <taxon>Fungi</taxon>
        <taxon>Dikarya</taxon>
        <taxon>Ascomycota</taxon>
        <taxon>Pezizomycotina</taxon>
        <taxon>Pezizomycetes</taxon>
        <taxon>Pezizales</taxon>
        <taxon>Morchellaceae</taxon>
        <taxon>Morchella</taxon>
    </lineage>
</organism>
<evidence type="ECO:0000256" key="1">
    <source>
        <dbReference type="ARBA" id="ARBA00007462"/>
    </source>
</evidence>
<dbReference type="PANTHER" id="PTHR13245:SF14">
    <property type="entry name" value="RRP15-LIKE PROTEIN"/>
    <property type="match status" value="1"/>
</dbReference>
<dbReference type="GO" id="GO:0000470">
    <property type="term" value="P:maturation of LSU-rRNA"/>
    <property type="evidence" value="ECO:0007669"/>
    <property type="project" value="TreeGrafter"/>
</dbReference>
<feature type="compositionally biased region" description="Acidic residues" evidence="2">
    <location>
        <begin position="67"/>
        <end position="91"/>
    </location>
</feature>
<dbReference type="GO" id="GO:0000460">
    <property type="term" value="P:maturation of 5.8S rRNA"/>
    <property type="evidence" value="ECO:0007669"/>
    <property type="project" value="TreeGrafter"/>
</dbReference>
<dbReference type="EMBL" id="ML119177">
    <property type="protein sequence ID" value="RPB07692.1"/>
    <property type="molecule type" value="Genomic_DNA"/>
</dbReference>
<dbReference type="InterPro" id="IPR012459">
    <property type="entry name" value="Rrp15"/>
</dbReference>
<sequence>MAPRTKKTRTTKPAPPIEHSDAESSDSDDAGVALEDEFDLDAASDSADEFEAGGSDDDEKTNNGESSGEEDEEVTGDEAEEEDEDEDDIDDILAAQNAATGKKRKRNDPAVFADAMSKILSSHLTTTARKDPVLVRAKKFQENIDESKLEAKARRVLRDEKRKELEKGRIKEVVPKDDDEAARKALEHERKLRKTAQRGVVKLFNAVRAAQIKAEEAQKQVKQKGVVGMTNREEKVTEMSKQGFLSLIQAGGKTK</sequence>
<dbReference type="AlphaFoldDB" id="A0A3N4KED4"/>
<protein>
    <submittedName>
        <fullName evidence="3">Rrp15p-domain-containing protein</fullName>
    </submittedName>
</protein>
<dbReference type="InParanoid" id="A0A3N4KED4"/>
<dbReference type="OrthoDB" id="20949at2759"/>
<gene>
    <name evidence="3" type="ORF">P167DRAFT_609307</name>
</gene>
<feature type="region of interest" description="Disordered" evidence="2">
    <location>
        <begin position="1"/>
        <end position="109"/>
    </location>
</feature>
<keyword evidence="4" id="KW-1185">Reference proteome</keyword>
<dbReference type="PANTHER" id="PTHR13245">
    <property type="entry name" value="RRP15-LIKE PROTEIN"/>
    <property type="match status" value="1"/>
</dbReference>
<dbReference type="Pfam" id="PF07890">
    <property type="entry name" value="Rrp15p"/>
    <property type="match status" value="1"/>
</dbReference>